<organism evidence="1 2">
    <name type="scientific">Champsocephalus esox</name>
    <name type="common">pike icefish</name>
    <dbReference type="NCBI Taxonomy" id="159716"/>
    <lineage>
        <taxon>Eukaryota</taxon>
        <taxon>Metazoa</taxon>
        <taxon>Chordata</taxon>
        <taxon>Craniata</taxon>
        <taxon>Vertebrata</taxon>
        <taxon>Euteleostomi</taxon>
        <taxon>Actinopterygii</taxon>
        <taxon>Neopterygii</taxon>
        <taxon>Teleostei</taxon>
        <taxon>Neoteleostei</taxon>
        <taxon>Acanthomorphata</taxon>
        <taxon>Eupercaria</taxon>
        <taxon>Perciformes</taxon>
        <taxon>Notothenioidei</taxon>
        <taxon>Channichthyidae</taxon>
        <taxon>Champsocephalus</taxon>
    </lineage>
</organism>
<comment type="caution">
    <text evidence="1">The sequence shown here is derived from an EMBL/GenBank/DDBJ whole genome shotgun (WGS) entry which is preliminary data.</text>
</comment>
<dbReference type="AlphaFoldDB" id="A0AAN8GDK3"/>
<evidence type="ECO:0000313" key="2">
    <source>
        <dbReference type="Proteomes" id="UP001335648"/>
    </source>
</evidence>
<proteinExistence type="predicted"/>
<name>A0AAN8GDK3_9TELE</name>
<reference evidence="1 2" key="1">
    <citation type="journal article" date="2023" name="Mol. Biol. Evol.">
        <title>Genomics of Secondarily Temperate Adaptation in the Only Non-Antarctic Icefish.</title>
        <authorList>
            <person name="Rivera-Colon A.G."/>
            <person name="Rayamajhi N."/>
            <person name="Minhas B.F."/>
            <person name="Madrigal G."/>
            <person name="Bilyk K.T."/>
            <person name="Yoon V."/>
            <person name="Hune M."/>
            <person name="Gregory S."/>
            <person name="Cheng C.H.C."/>
            <person name="Catchen J.M."/>
        </authorList>
    </citation>
    <scope>NUCLEOTIDE SEQUENCE [LARGE SCALE GENOMIC DNA]</scope>
    <source>
        <strain evidence="1">JC2023a</strain>
    </source>
</reference>
<evidence type="ECO:0000313" key="1">
    <source>
        <dbReference type="EMBL" id="KAK5877174.1"/>
    </source>
</evidence>
<dbReference type="EMBL" id="JAULUE010002067">
    <property type="protein sequence ID" value="KAK5877174.1"/>
    <property type="molecule type" value="Genomic_DNA"/>
</dbReference>
<gene>
    <name evidence="1" type="ORF">CesoFtcFv8_026445</name>
</gene>
<accession>A0AAN8GDK3</accession>
<sequence length="217" mass="24826">MAKRSIDMGLISETPVTTYSHQSGAPIKKRMQYLCRVQTPPAEELHEEWTLENGDVWGYVFNYMANELHFYNLKNGETYGPRSVKATLTSTDWAVLTLVSSRDLHATTVPEEVVHQETIVEPAVYKIFAKKSKETQTACEIKEEISPPPLNVEEERVISPLPEVRRVLTSTVWETKSGPSGRWYYRASHLETLGKDPSDDFVLSLFMDTERLCLWTQ</sequence>
<dbReference type="Proteomes" id="UP001335648">
    <property type="component" value="Unassembled WGS sequence"/>
</dbReference>
<keyword evidence="2" id="KW-1185">Reference proteome</keyword>
<protein>
    <submittedName>
        <fullName evidence="1">Uncharacterized protein</fullName>
    </submittedName>
</protein>